<dbReference type="InterPro" id="IPR013106">
    <property type="entry name" value="Ig_V-set"/>
</dbReference>
<evidence type="ECO:0000259" key="7">
    <source>
        <dbReference type="PROSITE" id="PS50835"/>
    </source>
</evidence>
<dbReference type="InterPro" id="IPR007110">
    <property type="entry name" value="Ig-like_dom"/>
</dbReference>
<protein>
    <recommendedName>
        <fullName evidence="7">Ig-like domain-containing protein</fullName>
    </recommendedName>
</protein>
<dbReference type="GO" id="GO:0001817">
    <property type="term" value="P:regulation of cytokine production"/>
    <property type="evidence" value="ECO:0007669"/>
    <property type="project" value="TreeGrafter"/>
</dbReference>
<reference evidence="8" key="1">
    <citation type="submission" date="2023-09" db="UniProtKB">
        <authorList>
            <consortium name="Ensembl"/>
        </authorList>
    </citation>
    <scope>IDENTIFICATION</scope>
</reference>
<evidence type="ECO:0000313" key="8">
    <source>
        <dbReference type="Ensembl" id="ENSSPAP00000021768.1"/>
    </source>
</evidence>
<evidence type="ECO:0000256" key="2">
    <source>
        <dbReference type="ARBA" id="ARBA00022729"/>
    </source>
</evidence>
<keyword evidence="2" id="KW-0732">Signal</keyword>
<dbReference type="AlphaFoldDB" id="A0A3B5AJT1"/>
<name>A0A3B5AJT1_9TELE</name>
<evidence type="ECO:0000256" key="6">
    <source>
        <dbReference type="ARBA" id="ARBA00023319"/>
    </source>
</evidence>
<keyword evidence="6" id="KW-0393">Immunoglobulin domain</keyword>
<keyword evidence="4" id="KW-1015">Disulfide bond</keyword>
<dbReference type="GO" id="GO:0050863">
    <property type="term" value="P:regulation of T cell activation"/>
    <property type="evidence" value="ECO:0007669"/>
    <property type="project" value="UniProtKB-ARBA"/>
</dbReference>
<dbReference type="InterPro" id="IPR013783">
    <property type="entry name" value="Ig-like_fold"/>
</dbReference>
<keyword evidence="5" id="KW-0325">Glycoprotein</keyword>
<dbReference type="GeneTree" id="ENSGT00940000177100"/>
<dbReference type="InterPro" id="IPR050504">
    <property type="entry name" value="IgSF_BTN/MOG"/>
</dbReference>
<dbReference type="Pfam" id="PF07686">
    <property type="entry name" value="V-set"/>
    <property type="match status" value="1"/>
</dbReference>
<dbReference type="PROSITE" id="PS50835">
    <property type="entry name" value="IG_LIKE"/>
    <property type="match status" value="1"/>
</dbReference>
<dbReference type="InterPro" id="IPR036179">
    <property type="entry name" value="Ig-like_dom_sf"/>
</dbReference>
<dbReference type="SMART" id="SM00409">
    <property type="entry name" value="IG"/>
    <property type="match status" value="1"/>
</dbReference>
<evidence type="ECO:0000256" key="1">
    <source>
        <dbReference type="ARBA" id="ARBA00004370"/>
    </source>
</evidence>
<sequence>DLQETRIEGTWMESVEDILDCVRLETYVAHSAQSDKWELLASCSPLTFNFSLGSSSGQKIIRAEPGQNVTLPCEAPNNKDNTIITVEWIRPGLDPEHVLFYRRGHLDPDNLDPSYKNRTDLQDRQMKDGDVSLVLTDVKMEDTGTYECQVLQEGTNSLMKDLICITFLEVRQPGEFVFRVQFRLDKIRLNFIDPFGRVPQGNCCTSNSTTPTQH</sequence>
<dbReference type="Gene3D" id="2.60.40.10">
    <property type="entry name" value="Immunoglobulins"/>
    <property type="match status" value="1"/>
</dbReference>
<dbReference type="PANTHER" id="PTHR24100">
    <property type="entry name" value="BUTYROPHILIN"/>
    <property type="match status" value="1"/>
</dbReference>
<dbReference type="Ensembl" id="ENSSPAT00000022113.1">
    <property type="protein sequence ID" value="ENSSPAP00000021768.1"/>
    <property type="gene ID" value="ENSSPAG00000016443.1"/>
</dbReference>
<dbReference type="FunFam" id="2.60.40.10:FF:000142">
    <property type="entry name" value="V-set domain-containing T-cell activation inhibitor 1"/>
    <property type="match status" value="1"/>
</dbReference>
<accession>A0A3B5AJT1</accession>
<feature type="domain" description="Ig-like" evidence="7">
    <location>
        <begin position="45"/>
        <end position="166"/>
    </location>
</feature>
<evidence type="ECO:0000256" key="5">
    <source>
        <dbReference type="ARBA" id="ARBA00023180"/>
    </source>
</evidence>
<dbReference type="PANTHER" id="PTHR24100:SF151">
    <property type="entry name" value="ICOS LIGAND"/>
    <property type="match status" value="1"/>
</dbReference>
<dbReference type="GO" id="GO:0050852">
    <property type="term" value="P:T cell receptor signaling pathway"/>
    <property type="evidence" value="ECO:0007669"/>
    <property type="project" value="TreeGrafter"/>
</dbReference>
<comment type="subcellular location">
    <subcellularLocation>
        <location evidence="1">Membrane</location>
    </subcellularLocation>
</comment>
<dbReference type="GO" id="GO:0005102">
    <property type="term" value="F:signaling receptor binding"/>
    <property type="evidence" value="ECO:0007669"/>
    <property type="project" value="TreeGrafter"/>
</dbReference>
<organism evidence="8">
    <name type="scientific">Stegastes partitus</name>
    <name type="common">bicolor damselfish</name>
    <dbReference type="NCBI Taxonomy" id="144197"/>
    <lineage>
        <taxon>Eukaryota</taxon>
        <taxon>Metazoa</taxon>
        <taxon>Chordata</taxon>
        <taxon>Craniata</taxon>
        <taxon>Vertebrata</taxon>
        <taxon>Euteleostomi</taxon>
        <taxon>Actinopterygii</taxon>
        <taxon>Neopterygii</taxon>
        <taxon>Teleostei</taxon>
        <taxon>Neoteleostei</taxon>
        <taxon>Acanthomorphata</taxon>
        <taxon>Ovalentaria</taxon>
        <taxon>Pomacentridae</taxon>
        <taxon>Stegastes</taxon>
    </lineage>
</organism>
<proteinExistence type="predicted"/>
<evidence type="ECO:0000256" key="3">
    <source>
        <dbReference type="ARBA" id="ARBA00023136"/>
    </source>
</evidence>
<dbReference type="InterPro" id="IPR003599">
    <property type="entry name" value="Ig_sub"/>
</dbReference>
<dbReference type="STRING" id="144197.ENSSPAP00000021768"/>
<dbReference type="SMART" id="SM00406">
    <property type="entry name" value="IGv"/>
    <property type="match status" value="1"/>
</dbReference>
<dbReference type="SUPFAM" id="SSF48726">
    <property type="entry name" value="Immunoglobulin"/>
    <property type="match status" value="1"/>
</dbReference>
<dbReference type="GO" id="GO:1903037">
    <property type="term" value="P:regulation of leukocyte cell-cell adhesion"/>
    <property type="evidence" value="ECO:0007669"/>
    <property type="project" value="UniProtKB-ARBA"/>
</dbReference>
<evidence type="ECO:0000256" key="4">
    <source>
        <dbReference type="ARBA" id="ARBA00023157"/>
    </source>
</evidence>
<keyword evidence="3" id="KW-0472">Membrane</keyword>
<dbReference type="GO" id="GO:0009897">
    <property type="term" value="C:external side of plasma membrane"/>
    <property type="evidence" value="ECO:0007669"/>
    <property type="project" value="TreeGrafter"/>
</dbReference>